<evidence type="ECO:0000313" key="1">
    <source>
        <dbReference type="EMBL" id="MCS4159562.1"/>
    </source>
</evidence>
<proteinExistence type="predicted"/>
<sequence>MKRDHNYFQFFSKPKCQESFMAGRGSRDHHHFNRDLKLSTSAFSLCQRLPASRRTIQERPAI</sequence>
<reference evidence="1" key="1">
    <citation type="submission" date="2022-08" db="EMBL/GenBank/DDBJ databases">
        <title>Genomic Encyclopedia of Type Strains, Phase V (KMG-V): Genome sequencing to study the core and pangenomes of soil and plant-associated prokaryotes.</title>
        <authorList>
            <person name="Whitman W."/>
        </authorList>
    </citation>
    <scope>NUCLEOTIDE SEQUENCE</scope>
    <source>
        <strain evidence="1">SP3002</strain>
    </source>
</reference>
<name>A0AAW5PC81_9BACT</name>
<accession>A0AAW5PC81</accession>
<gene>
    <name evidence="1" type="ORF">GGP99_003555</name>
</gene>
<protein>
    <submittedName>
        <fullName evidence="1">Uncharacterized protein</fullName>
    </submittedName>
</protein>
<dbReference type="EMBL" id="JANTZM010000043">
    <property type="protein sequence ID" value="MCS4159562.1"/>
    <property type="molecule type" value="Genomic_DNA"/>
</dbReference>
<evidence type="ECO:0000313" key="2">
    <source>
        <dbReference type="Proteomes" id="UP001155110"/>
    </source>
</evidence>
<dbReference type="AlphaFoldDB" id="A0AAW5PC81"/>
<dbReference type="Proteomes" id="UP001155110">
    <property type="component" value="Unassembled WGS sequence"/>
</dbReference>
<comment type="caution">
    <text evidence="1">The sequence shown here is derived from an EMBL/GenBank/DDBJ whole genome shotgun (WGS) entry which is preliminary data.</text>
</comment>
<organism evidence="1 2">
    <name type="scientific">Salinibacter ruber</name>
    <dbReference type="NCBI Taxonomy" id="146919"/>
    <lineage>
        <taxon>Bacteria</taxon>
        <taxon>Pseudomonadati</taxon>
        <taxon>Rhodothermota</taxon>
        <taxon>Rhodothermia</taxon>
        <taxon>Rhodothermales</taxon>
        <taxon>Salinibacteraceae</taxon>
        <taxon>Salinibacter</taxon>
    </lineage>
</organism>